<dbReference type="Proteomes" id="UP001595956">
    <property type="component" value="Unassembled WGS sequence"/>
</dbReference>
<name>A0ABW0MY65_9ACTN</name>
<evidence type="ECO:0000313" key="3">
    <source>
        <dbReference type="EMBL" id="MFC5492611.1"/>
    </source>
</evidence>
<protein>
    <recommendedName>
        <fullName evidence="5">Secreted protein</fullName>
    </recommendedName>
</protein>
<accession>A0ABW0MY65</accession>
<evidence type="ECO:0008006" key="5">
    <source>
        <dbReference type="Google" id="ProtNLM"/>
    </source>
</evidence>
<organism evidence="3 4">
    <name type="scientific">Nocardioides caricicola</name>
    <dbReference type="NCBI Taxonomy" id="634770"/>
    <lineage>
        <taxon>Bacteria</taxon>
        <taxon>Bacillati</taxon>
        <taxon>Actinomycetota</taxon>
        <taxon>Actinomycetes</taxon>
        <taxon>Propionibacteriales</taxon>
        <taxon>Nocardioidaceae</taxon>
        <taxon>Nocardioides</taxon>
    </lineage>
</organism>
<feature type="chain" id="PRO_5045928149" description="Secreted protein" evidence="2">
    <location>
        <begin position="28"/>
        <end position="141"/>
    </location>
</feature>
<evidence type="ECO:0000256" key="1">
    <source>
        <dbReference type="SAM" id="MobiDB-lite"/>
    </source>
</evidence>
<comment type="caution">
    <text evidence="3">The sequence shown here is derived from an EMBL/GenBank/DDBJ whole genome shotgun (WGS) entry which is preliminary data.</text>
</comment>
<feature type="region of interest" description="Disordered" evidence="1">
    <location>
        <begin position="28"/>
        <end position="52"/>
    </location>
</feature>
<dbReference type="EMBL" id="JBHSMD010000002">
    <property type="protein sequence ID" value="MFC5492611.1"/>
    <property type="molecule type" value="Genomic_DNA"/>
</dbReference>
<keyword evidence="2" id="KW-0732">Signal</keyword>
<evidence type="ECO:0000256" key="2">
    <source>
        <dbReference type="SAM" id="SignalP"/>
    </source>
</evidence>
<feature type="signal peptide" evidence="2">
    <location>
        <begin position="1"/>
        <end position="27"/>
    </location>
</feature>
<reference evidence="4" key="1">
    <citation type="journal article" date="2019" name="Int. J. Syst. Evol. Microbiol.">
        <title>The Global Catalogue of Microorganisms (GCM) 10K type strain sequencing project: providing services to taxonomists for standard genome sequencing and annotation.</title>
        <authorList>
            <consortium name="The Broad Institute Genomics Platform"/>
            <consortium name="The Broad Institute Genome Sequencing Center for Infectious Disease"/>
            <person name="Wu L."/>
            <person name="Ma J."/>
        </authorList>
    </citation>
    <scope>NUCLEOTIDE SEQUENCE [LARGE SCALE GENOMIC DNA]</scope>
    <source>
        <strain evidence="4">KACC 13778</strain>
    </source>
</reference>
<evidence type="ECO:0000313" key="4">
    <source>
        <dbReference type="Proteomes" id="UP001595956"/>
    </source>
</evidence>
<keyword evidence="4" id="KW-1185">Reference proteome</keyword>
<dbReference type="RefSeq" id="WP_345170944.1">
    <property type="nucleotide sequence ID" value="NZ_BAABFQ010000003.1"/>
</dbReference>
<sequence>MFVRRGPAIVLSLVLGAAALASAPALASDGGAAKDNGPATERDSCGPGTSTRAKLKVDVADGNSSRLVVTGAVWSDDADVWTWRIKHNGYVSDDGRARGSEETDLSFRVIRTMINWDGTDDVVFRAENLRTGEVCRAALPY</sequence>
<gene>
    <name evidence="3" type="ORF">ACFPKY_05860</name>
</gene>
<proteinExistence type="predicted"/>